<sequence>MGAGTAIDGGQFDQHVSAVSWQVHYSRKPNTVAEFMNDTHVTDSGAAQRRIVPPGPGQRDGDHIRTRAAGGAR</sequence>
<dbReference type="AlphaFoldDB" id="A0A1V2TLM7"/>
<proteinExistence type="predicted"/>
<name>A0A1V2TLM7_9NOCA</name>
<protein>
    <submittedName>
        <fullName evidence="2">Uncharacterized protein</fullName>
    </submittedName>
</protein>
<organism evidence="2 3">
    <name type="scientific">Nocardia donostiensis</name>
    <dbReference type="NCBI Taxonomy" id="1538463"/>
    <lineage>
        <taxon>Bacteria</taxon>
        <taxon>Bacillati</taxon>
        <taxon>Actinomycetota</taxon>
        <taxon>Actinomycetes</taxon>
        <taxon>Mycobacteriales</taxon>
        <taxon>Nocardiaceae</taxon>
        <taxon>Nocardia</taxon>
    </lineage>
</organism>
<comment type="caution">
    <text evidence="2">The sequence shown here is derived from an EMBL/GenBank/DDBJ whole genome shotgun (WGS) entry which is preliminary data.</text>
</comment>
<feature type="region of interest" description="Disordered" evidence="1">
    <location>
        <begin position="42"/>
        <end position="73"/>
    </location>
</feature>
<evidence type="ECO:0000256" key="1">
    <source>
        <dbReference type="SAM" id="MobiDB-lite"/>
    </source>
</evidence>
<reference evidence="2 3" key="1">
    <citation type="journal article" date="2016" name="Antonie Van Leeuwenhoek">
        <title>Nocardia donostiensis sp. nov., isolated from human respiratory specimens.</title>
        <authorList>
            <person name="Ercibengoa M."/>
            <person name="Bell M."/>
            <person name="Marimon J.M."/>
            <person name="Humrighouse B."/>
            <person name="Klenk H.P."/>
            <person name="Potter G."/>
            <person name="Perez-Trallero E."/>
        </authorList>
    </citation>
    <scope>NUCLEOTIDE SEQUENCE [LARGE SCALE GENOMIC DNA]</scope>
    <source>
        <strain evidence="2 3">X1655</strain>
    </source>
</reference>
<evidence type="ECO:0000313" key="2">
    <source>
        <dbReference type="EMBL" id="ONM50251.1"/>
    </source>
</evidence>
<accession>A0A1V2TLM7</accession>
<evidence type="ECO:0000313" key="3">
    <source>
        <dbReference type="Proteomes" id="UP000188836"/>
    </source>
</evidence>
<gene>
    <name evidence="2" type="ORF">B0T46_04045</name>
</gene>
<keyword evidence="3" id="KW-1185">Reference proteome</keyword>
<dbReference type="EMBL" id="MUMY01000002">
    <property type="protein sequence ID" value="ONM50251.1"/>
    <property type="molecule type" value="Genomic_DNA"/>
</dbReference>
<dbReference type="Proteomes" id="UP000188836">
    <property type="component" value="Unassembled WGS sequence"/>
</dbReference>
<dbReference type="STRING" id="1538463.B0T36_08140"/>